<sequence length="216" mass="24252">MAITPSQSTRRGIEDAAKYFRRLKRREGLTEADKQERFYASMDGWNGWRPKGYSYDRRPLPPSDPNDPSDSEDTEPEPEGSKAGGSRKRARQEDDTDTSYAMGGFTYIRRVKKQKVYHVQVARPLNRQQLPYISPSEASSQNEDKSDDSKQLPDVDKTQCPTPPSSTKESGSISSDMDNITPAVLRNNSSSGGSHIKLLSGEEINQMIREECERSG</sequence>
<protein>
    <submittedName>
        <fullName evidence="2">Uncharacterized protein</fullName>
    </submittedName>
</protein>
<keyword evidence="3" id="KW-1185">Reference proteome</keyword>
<dbReference type="AlphaFoldDB" id="A0AAW0RCP7"/>
<dbReference type="Proteomes" id="UP001392437">
    <property type="component" value="Unassembled WGS sequence"/>
</dbReference>
<comment type="caution">
    <text evidence="2">The sequence shown here is derived from an EMBL/GenBank/DDBJ whole genome shotgun (WGS) entry which is preliminary data.</text>
</comment>
<feature type="region of interest" description="Disordered" evidence="1">
    <location>
        <begin position="122"/>
        <end position="198"/>
    </location>
</feature>
<evidence type="ECO:0000313" key="2">
    <source>
        <dbReference type="EMBL" id="KAK8132584.1"/>
    </source>
</evidence>
<dbReference type="EMBL" id="JAQQWP010000001">
    <property type="protein sequence ID" value="KAK8132584.1"/>
    <property type="molecule type" value="Genomic_DNA"/>
</dbReference>
<evidence type="ECO:0000313" key="3">
    <source>
        <dbReference type="Proteomes" id="UP001392437"/>
    </source>
</evidence>
<gene>
    <name evidence="2" type="ORF">PG999_000757</name>
</gene>
<proteinExistence type="predicted"/>
<feature type="compositionally biased region" description="Polar residues" evidence="1">
    <location>
        <begin position="165"/>
        <end position="178"/>
    </location>
</feature>
<feature type="compositionally biased region" description="Acidic residues" evidence="1">
    <location>
        <begin position="67"/>
        <end position="78"/>
    </location>
</feature>
<evidence type="ECO:0000256" key="1">
    <source>
        <dbReference type="SAM" id="MobiDB-lite"/>
    </source>
</evidence>
<name>A0AAW0RCP7_9PEZI</name>
<feature type="compositionally biased region" description="Basic and acidic residues" evidence="1">
    <location>
        <begin position="142"/>
        <end position="157"/>
    </location>
</feature>
<accession>A0AAW0RCP7</accession>
<reference evidence="2 3" key="1">
    <citation type="submission" date="2023-01" db="EMBL/GenBank/DDBJ databases">
        <title>Analysis of 21 Apiospora genomes using comparative genomics revels a genus with tremendous synthesis potential of carbohydrate active enzymes and secondary metabolites.</title>
        <authorList>
            <person name="Sorensen T."/>
        </authorList>
    </citation>
    <scope>NUCLEOTIDE SEQUENCE [LARGE SCALE GENOMIC DNA]</scope>
    <source>
        <strain evidence="2 3">CBS 117206</strain>
    </source>
</reference>
<feature type="region of interest" description="Disordered" evidence="1">
    <location>
        <begin position="24"/>
        <end position="105"/>
    </location>
</feature>
<feature type="compositionally biased region" description="Basic and acidic residues" evidence="1">
    <location>
        <begin position="26"/>
        <end position="37"/>
    </location>
</feature>
<organism evidence="2 3">
    <name type="scientific">Apiospora kogelbergensis</name>
    <dbReference type="NCBI Taxonomy" id="1337665"/>
    <lineage>
        <taxon>Eukaryota</taxon>
        <taxon>Fungi</taxon>
        <taxon>Dikarya</taxon>
        <taxon>Ascomycota</taxon>
        <taxon>Pezizomycotina</taxon>
        <taxon>Sordariomycetes</taxon>
        <taxon>Xylariomycetidae</taxon>
        <taxon>Amphisphaeriales</taxon>
        <taxon>Apiosporaceae</taxon>
        <taxon>Apiospora</taxon>
    </lineage>
</organism>
<feature type="compositionally biased region" description="Polar residues" evidence="1">
    <location>
        <begin position="126"/>
        <end position="141"/>
    </location>
</feature>